<dbReference type="PANTHER" id="PTHR47772">
    <property type="entry name" value="ZINC FINGER PROTEIN 200"/>
    <property type="match status" value="1"/>
</dbReference>
<feature type="non-terminal residue" evidence="13">
    <location>
        <position position="1"/>
    </location>
</feature>
<dbReference type="GO" id="GO:0005634">
    <property type="term" value="C:nucleus"/>
    <property type="evidence" value="ECO:0007669"/>
    <property type="project" value="UniProtKB-SubCell"/>
</dbReference>
<feature type="domain" description="C2H2-type" evidence="12">
    <location>
        <begin position="85"/>
        <end position="112"/>
    </location>
</feature>
<comment type="subcellular location">
    <subcellularLocation>
        <location evidence="1">Nucleus</location>
    </subcellularLocation>
</comment>
<dbReference type="Pfam" id="PF00096">
    <property type="entry name" value="zf-C2H2"/>
    <property type="match status" value="3"/>
</dbReference>
<evidence type="ECO:0000256" key="10">
    <source>
        <dbReference type="PROSITE-ProRule" id="PRU00042"/>
    </source>
</evidence>
<feature type="domain" description="C2H2-type" evidence="12">
    <location>
        <begin position="1"/>
        <end position="27"/>
    </location>
</feature>
<dbReference type="InterPro" id="IPR050636">
    <property type="entry name" value="C2H2-ZF_domain-containing"/>
</dbReference>
<evidence type="ECO:0000313" key="13">
    <source>
        <dbReference type="EMBL" id="NXY84563.1"/>
    </source>
</evidence>
<dbReference type="PANTHER" id="PTHR47772:SF13">
    <property type="entry name" value="GASTRULA ZINC FINGER PROTEIN XLCGF49.1-LIKE-RELATED"/>
    <property type="match status" value="1"/>
</dbReference>
<reference evidence="13 14" key="1">
    <citation type="submission" date="2020-02" db="EMBL/GenBank/DDBJ databases">
        <title>Bird 10,000 Genomes (B10K) Project - Family phase.</title>
        <authorList>
            <person name="Zhang G."/>
        </authorList>
    </citation>
    <scope>NUCLEOTIDE SEQUENCE [LARGE SCALE GENOMIC DNA]</scope>
    <source>
        <strain evidence="13">B10K-DU-013-51</strain>
        <tissue evidence="13">Mixed tissue sample</tissue>
    </source>
</reference>
<evidence type="ECO:0000256" key="1">
    <source>
        <dbReference type="ARBA" id="ARBA00004123"/>
    </source>
</evidence>
<dbReference type="OrthoDB" id="3437960at2759"/>
<feature type="non-terminal residue" evidence="13">
    <location>
        <position position="131"/>
    </location>
</feature>
<dbReference type="EMBL" id="VYZU01031767">
    <property type="protein sequence ID" value="NXY84563.1"/>
    <property type="molecule type" value="Genomic_DNA"/>
</dbReference>
<keyword evidence="4 10" id="KW-0863">Zinc-finger</keyword>
<gene>
    <name evidence="13" type="primary">Znf146_1</name>
    <name evidence="13" type="ORF">CEYCYA_R08210</name>
</gene>
<keyword evidence="5" id="KW-0862">Zinc</keyword>
<keyword evidence="6" id="KW-0805">Transcription regulation</keyword>
<keyword evidence="8" id="KW-0804">Transcription</keyword>
<evidence type="ECO:0000256" key="3">
    <source>
        <dbReference type="ARBA" id="ARBA00022737"/>
    </source>
</evidence>
<evidence type="ECO:0000259" key="12">
    <source>
        <dbReference type="PROSITE" id="PS50157"/>
    </source>
</evidence>
<feature type="region of interest" description="Disordered" evidence="11">
    <location>
        <begin position="44"/>
        <end position="92"/>
    </location>
</feature>
<dbReference type="GO" id="GO:0003677">
    <property type="term" value="F:DNA binding"/>
    <property type="evidence" value="ECO:0007669"/>
    <property type="project" value="UniProtKB-KW"/>
</dbReference>
<evidence type="ECO:0000256" key="9">
    <source>
        <dbReference type="ARBA" id="ARBA00023242"/>
    </source>
</evidence>
<keyword evidence="3" id="KW-0677">Repeat</keyword>
<dbReference type="FunFam" id="3.30.160.60:FF:000478">
    <property type="entry name" value="Zinc finger protein 133"/>
    <property type="match status" value="1"/>
</dbReference>
<evidence type="ECO:0000256" key="8">
    <source>
        <dbReference type="ARBA" id="ARBA00023163"/>
    </source>
</evidence>
<evidence type="ECO:0000256" key="2">
    <source>
        <dbReference type="ARBA" id="ARBA00022723"/>
    </source>
</evidence>
<evidence type="ECO:0000256" key="11">
    <source>
        <dbReference type="SAM" id="MobiDB-lite"/>
    </source>
</evidence>
<dbReference type="GO" id="GO:0008270">
    <property type="term" value="F:zinc ion binding"/>
    <property type="evidence" value="ECO:0007669"/>
    <property type="project" value="UniProtKB-KW"/>
</dbReference>
<dbReference type="Proteomes" id="UP000586704">
    <property type="component" value="Unassembled WGS sequence"/>
</dbReference>
<accession>A0A7L4N3C6</accession>
<dbReference type="InterPro" id="IPR036236">
    <property type="entry name" value="Znf_C2H2_sf"/>
</dbReference>
<evidence type="ECO:0000256" key="7">
    <source>
        <dbReference type="ARBA" id="ARBA00023125"/>
    </source>
</evidence>
<dbReference type="AlphaFoldDB" id="A0A7L4N3C6"/>
<feature type="domain" description="C2H2-type" evidence="12">
    <location>
        <begin position="28"/>
        <end position="55"/>
    </location>
</feature>
<feature type="domain" description="C2H2-type" evidence="12">
    <location>
        <begin position="113"/>
        <end position="131"/>
    </location>
</feature>
<dbReference type="FunFam" id="3.30.160.60:FF:000902">
    <property type="entry name" value="Zinc finger protein 445"/>
    <property type="match status" value="1"/>
</dbReference>
<keyword evidence="7" id="KW-0238">DNA-binding</keyword>
<dbReference type="FunFam" id="3.30.160.60:FF:000100">
    <property type="entry name" value="Zinc finger 45-like"/>
    <property type="match status" value="1"/>
</dbReference>
<evidence type="ECO:0000313" key="14">
    <source>
        <dbReference type="Proteomes" id="UP000586704"/>
    </source>
</evidence>
<organism evidence="13 14">
    <name type="scientific">Ceyx cyanopectus</name>
    <name type="common">Indigo-banded kingfisher</name>
    <dbReference type="NCBI Taxonomy" id="390723"/>
    <lineage>
        <taxon>Eukaryota</taxon>
        <taxon>Metazoa</taxon>
        <taxon>Chordata</taxon>
        <taxon>Craniata</taxon>
        <taxon>Vertebrata</taxon>
        <taxon>Euteleostomi</taxon>
        <taxon>Archelosauria</taxon>
        <taxon>Archosauria</taxon>
        <taxon>Dinosauria</taxon>
        <taxon>Saurischia</taxon>
        <taxon>Theropoda</taxon>
        <taxon>Coelurosauria</taxon>
        <taxon>Aves</taxon>
        <taxon>Neognathae</taxon>
        <taxon>Neoaves</taxon>
        <taxon>Telluraves</taxon>
        <taxon>Coraciimorphae</taxon>
        <taxon>Coraciiformes</taxon>
        <taxon>Alcedinidae</taxon>
        <taxon>Ceyx</taxon>
    </lineage>
</organism>
<evidence type="ECO:0000256" key="6">
    <source>
        <dbReference type="ARBA" id="ARBA00023015"/>
    </source>
</evidence>
<keyword evidence="9" id="KW-0539">Nucleus</keyword>
<comment type="caution">
    <text evidence="13">The sequence shown here is derived from an EMBL/GenBank/DDBJ whole genome shotgun (WGS) entry which is preliminary data.</text>
</comment>
<protein>
    <submittedName>
        <fullName evidence="13">OZF protein</fullName>
    </submittedName>
</protein>
<keyword evidence="2" id="KW-0479">Metal-binding</keyword>
<name>A0A7L4N3C6_9AVES</name>
<dbReference type="InterPro" id="IPR013087">
    <property type="entry name" value="Znf_C2H2_type"/>
</dbReference>
<dbReference type="Gene3D" id="3.30.160.60">
    <property type="entry name" value="Classic Zinc Finger"/>
    <property type="match status" value="3"/>
</dbReference>
<dbReference type="SMART" id="SM00355">
    <property type="entry name" value="ZnF_C2H2"/>
    <property type="match status" value="3"/>
</dbReference>
<proteinExistence type="predicted"/>
<dbReference type="PROSITE" id="PS00028">
    <property type="entry name" value="ZINC_FINGER_C2H2_1"/>
    <property type="match status" value="2"/>
</dbReference>
<dbReference type="PROSITE" id="PS50157">
    <property type="entry name" value="ZINC_FINGER_C2H2_2"/>
    <property type="match status" value="4"/>
</dbReference>
<keyword evidence="14" id="KW-1185">Reference proteome</keyword>
<sequence>QCGVCQKSFSLKQNLLTHQRIHSGEKPFPCRRCGRRFREHRFLINHQRTHADRDRPGTGTDTGTDEARAGGSRSPEPREASGGPSACTRCGKSCGCRSGLTGHRGGEGGERPFACPDCGESFGQKGSLRIH</sequence>
<dbReference type="SUPFAM" id="SSF57667">
    <property type="entry name" value="beta-beta-alpha zinc fingers"/>
    <property type="match status" value="2"/>
</dbReference>
<dbReference type="GO" id="GO:0010468">
    <property type="term" value="P:regulation of gene expression"/>
    <property type="evidence" value="ECO:0007669"/>
    <property type="project" value="UniProtKB-ARBA"/>
</dbReference>
<evidence type="ECO:0000256" key="4">
    <source>
        <dbReference type="ARBA" id="ARBA00022771"/>
    </source>
</evidence>
<evidence type="ECO:0000256" key="5">
    <source>
        <dbReference type="ARBA" id="ARBA00022833"/>
    </source>
</evidence>